<evidence type="ECO:0000256" key="5">
    <source>
        <dbReference type="SAM" id="MobiDB-lite"/>
    </source>
</evidence>
<comment type="similarity">
    <text evidence="1">Belongs to the peptidase S49 family.</text>
</comment>
<dbReference type="CDD" id="cd07022">
    <property type="entry name" value="S49_Sppa_36K_type"/>
    <property type="match status" value="1"/>
</dbReference>
<name>A0AAX1UFV6_CERSP</name>
<evidence type="ECO:0000313" key="7">
    <source>
        <dbReference type="EMBL" id="RHZ90999.1"/>
    </source>
</evidence>
<sequence length="448" mass="45397">MNYPMIAGRVFGTPLLVDPVKGAAFLAGLGPRLVNGALELRGLEELAPDRVAEAGRIAPRASVLLDDAGDARREAGRPLYRVEGGVAVIEVTGTLVHRGGWIGQSSGTTSYEGLMAQITAAVADPSVRGIALEIDSYGGEVAGLFDLADAIRAARAVKPVRAFVAEAALSAAYAIASQAERIVLPRTGAVGSIGVLLVHADFSQAMADRGVAVTLIHAGRHKVDGNPYEALPEGVRADLQARVEASRALFAETVAAGRGARLTRQQALATEAQVLDGAAAVAAGLADEVSDLRSAFAAFRADLSHPHLTSPRAGAPAAAKETPTMTDETTTGTARGTAAEGSAPPMEAAEGSGGAAPVANVAVAEAAELIEIGQQAARLGLTVDVADAMRRGLSAAALRRTVLDGLAARGDGADLVAHAPTAAAGPKESPLVAAARRTAEAQAASRRA</sequence>
<dbReference type="PANTHER" id="PTHR33209">
    <property type="entry name" value="PROTEASE 4"/>
    <property type="match status" value="1"/>
</dbReference>
<dbReference type="AlphaFoldDB" id="A0AAX1UFV6"/>
<reference evidence="7 8" key="1">
    <citation type="submission" date="2018-08" db="EMBL/GenBank/DDBJ databases">
        <title>Draft genome sequence of Rhodobacter sphaeroides FY.</title>
        <authorList>
            <person name="Rayyan A."/>
            <person name="Meyer T.E."/>
            <person name="Kyndt J.A."/>
        </authorList>
    </citation>
    <scope>NUCLEOTIDE SEQUENCE [LARGE SCALE GENOMIC DNA]</scope>
    <source>
        <strain evidence="7 8">FY</strain>
    </source>
</reference>
<dbReference type="PANTHER" id="PTHR33209:SF1">
    <property type="entry name" value="PEPTIDASE S49 DOMAIN-CONTAINING PROTEIN"/>
    <property type="match status" value="1"/>
</dbReference>
<dbReference type="Pfam" id="PF01343">
    <property type="entry name" value="Peptidase_S49"/>
    <property type="match status" value="1"/>
</dbReference>
<dbReference type="Proteomes" id="UP000266305">
    <property type="component" value="Unassembled WGS sequence"/>
</dbReference>
<keyword evidence="3" id="KW-0378">Hydrolase</keyword>
<feature type="domain" description="Peptidase S49" evidence="6">
    <location>
        <begin position="154"/>
        <end position="299"/>
    </location>
</feature>
<gene>
    <name evidence="7" type="ORF">D1114_21470</name>
</gene>
<evidence type="ECO:0000259" key="6">
    <source>
        <dbReference type="Pfam" id="PF01343"/>
    </source>
</evidence>
<dbReference type="InterPro" id="IPR033855">
    <property type="entry name" value="Protein_C"/>
</dbReference>
<dbReference type="EMBL" id="QWGP01000041">
    <property type="protein sequence ID" value="RHZ90999.1"/>
    <property type="molecule type" value="Genomic_DNA"/>
</dbReference>
<comment type="caution">
    <text evidence="7">The sequence shown here is derived from an EMBL/GenBank/DDBJ whole genome shotgun (WGS) entry which is preliminary data.</text>
</comment>
<dbReference type="Gene3D" id="6.20.330.10">
    <property type="match status" value="1"/>
</dbReference>
<protein>
    <submittedName>
        <fullName evidence="7">S49 family peptidase</fullName>
    </submittedName>
</protein>
<dbReference type="GO" id="GO:0006508">
    <property type="term" value="P:proteolysis"/>
    <property type="evidence" value="ECO:0007669"/>
    <property type="project" value="UniProtKB-KW"/>
</dbReference>
<keyword evidence="2" id="KW-0645">Protease</keyword>
<dbReference type="InterPro" id="IPR002142">
    <property type="entry name" value="Peptidase_S49"/>
</dbReference>
<evidence type="ECO:0000256" key="2">
    <source>
        <dbReference type="ARBA" id="ARBA00022670"/>
    </source>
</evidence>
<accession>A0AAX1UFV6</accession>
<keyword evidence="4" id="KW-0720">Serine protease</keyword>
<feature type="compositionally biased region" description="Low complexity" evidence="5">
    <location>
        <begin position="321"/>
        <end position="341"/>
    </location>
</feature>
<evidence type="ECO:0000313" key="8">
    <source>
        <dbReference type="Proteomes" id="UP000266305"/>
    </source>
</evidence>
<dbReference type="RefSeq" id="WP_119001411.1">
    <property type="nucleotide sequence ID" value="NZ_QWGP01000041.1"/>
</dbReference>
<evidence type="ECO:0000256" key="1">
    <source>
        <dbReference type="ARBA" id="ARBA00008683"/>
    </source>
</evidence>
<evidence type="ECO:0000256" key="4">
    <source>
        <dbReference type="ARBA" id="ARBA00022825"/>
    </source>
</evidence>
<dbReference type="InterPro" id="IPR029045">
    <property type="entry name" value="ClpP/crotonase-like_dom_sf"/>
</dbReference>
<organism evidence="7 8">
    <name type="scientific">Cereibacter sphaeroides</name>
    <name type="common">Rhodobacter sphaeroides</name>
    <dbReference type="NCBI Taxonomy" id="1063"/>
    <lineage>
        <taxon>Bacteria</taxon>
        <taxon>Pseudomonadati</taxon>
        <taxon>Pseudomonadota</taxon>
        <taxon>Alphaproteobacteria</taxon>
        <taxon>Rhodobacterales</taxon>
        <taxon>Paracoccaceae</taxon>
        <taxon>Cereibacter</taxon>
    </lineage>
</organism>
<dbReference type="GO" id="GO:0008236">
    <property type="term" value="F:serine-type peptidase activity"/>
    <property type="evidence" value="ECO:0007669"/>
    <property type="project" value="UniProtKB-KW"/>
</dbReference>
<dbReference type="Gene3D" id="3.90.226.10">
    <property type="entry name" value="2-enoyl-CoA Hydratase, Chain A, domain 1"/>
    <property type="match status" value="1"/>
</dbReference>
<dbReference type="SUPFAM" id="SSF52096">
    <property type="entry name" value="ClpP/crotonase"/>
    <property type="match status" value="1"/>
</dbReference>
<feature type="region of interest" description="Disordered" evidence="5">
    <location>
        <begin position="306"/>
        <end position="353"/>
    </location>
</feature>
<proteinExistence type="inferred from homology"/>
<evidence type="ECO:0000256" key="3">
    <source>
        <dbReference type="ARBA" id="ARBA00022801"/>
    </source>
</evidence>